<feature type="compositionally biased region" description="Pro residues" evidence="1">
    <location>
        <begin position="134"/>
        <end position="143"/>
    </location>
</feature>
<evidence type="ECO:0000259" key="2">
    <source>
        <dbReference type="Pfam" id="PF17846"/>
    </source>
</evidence>
<feature type="domain" description="Xrn1 helical" evidence="2">
    <location>
        <begin position="6"/>
        <end position="91"/>
    </location>
</feature>
<dbReference type="EMBL" id="GEIB01001662">
    <property type="protein sequence ID" value="JAR86666.1"/>
    <property type="molecule type" value="Transcribed_RNA"/>
</dbReference>
<sequence>GLYEACKNHTREFDLEPKYFNGAAGKILLSDIVVGPGDDVKSVIPELRDIPGNAVVCVRYRDPKYADDFVFPSKRLPGAKDPIPVLKPGDLSEEASRNWRPQLGMAPRRQIASLGDAGRRMIGHAVRSGSYSEIPPPYQPPPNLDQSWGLLGASQHQQQQWHRGGNSNSPYGGRGGRGRGGHFPSNYQNNNGGGGYYRQDNDRQRGRGSGWGPMRQDRGGGSRHHPYAPPYQQQ</sequence>
<reference evidence="3" key="1">
    <citation type="submission" date="2016-03" db="EMBL/GenBank/DDBJ databases">
        <title>Gut transcriptome analysis on engorged females of Ornithodoros mimon (Acari: Argasidae) and phylogenetic inferences of soft ticks.</title>
        <authorList>
            <person name="Landulfo G.A."/>
            <person name="Giovanni D."/>
            <person name="Carvalho E."/>
            <person name="Junqueira-de-Azevedo I."/>
            <person name="Patane J."/>
            <person name="Mendoca R."/>
            <person name="Barros-Battesti D."/>
        </authorList>
    </citation>
    <scope>NUCLEOTIDE SEQUENCE</scope>
    <source>
        <strain evidence="3">Females</strain>
        <tissue evidence="3">Gut</tissue>
    </source>
</reference>
<feature type="region of interest" description="Disordered" evidence="1">
    <location>
        <begin position="128"/>
        <end position="234"/>
    </location>
</feature>
<evidence type="ECO:0000313" key="3">
    <source>
        <dbReference type="EMBL" id="JAR86666.1"/>
    </source>
</evidence>
<feature type="non-terminal residue" evidence="3">
    <location>
        <position position="1"/>
    </location>
</feature>
<organism evidence="3">
    <name type="scientific">Alectorobius mimon</name>
    <dbReference type="NCBI Taxonomy" id="360319"/>
    <lineage>
        <taxon>Eukaryota</taxon>
        <taxon>Metazoa</taxon>
        <taxon>Ecdysozoa</taxon>
        <taxon>Arthropoda</taxon>
        <taxon>Chelicerata</taxon>
        <taxon>Arachnida</taxon>
        <taxon>Acari</taxon>
        <taxon>Parasitiformes</taxon>
        <taxon>Ixodida</taxon>
        <taxon>Ixodoidea</taxon>
        <taxon>Argasidae</taxon>
        <taxon>Ornithodorinae</taxon>
        <taxon>Alectorobius</taxon>
    </lineage>
</organism>
<feature type="compositionally biased region" description="Polar residues" evidence="1">
    <location>
        <begin position="154"/>
        <end position="170"/>
    </location>
</feature>
<dbReference type="InterPro" id="IPR041412">
    <property type="entry name" value="Xrn1_helical"/>
</dbReference>
<dbReference type="AlphaFoldDB" id="A0A147B7B3"/>
<accession>A0A147B7B3</accession>
<dbReference type="Pfam" id="PF17846">
    <property type="entry name" value="XRN_M"/>
    <property type="match status" value="1"/>
</dbReference>
<proteinExistence type="predicted"/>
<protein>
    <submittedName>
        <fullName evidence="3">5 3 exoribonuclease 2 homolog</fullName>
    </submittedName>
</protein>
<feature type="non-terminal residue" evidence="3">
    <location>
        <position position="234"/>
    </location>
</feature>
<name>A0A147B7B3_9ACAR</name>
<evidence type="ECO:0000256" key="1">
    <source>
        <dbReference type="SAM" id="MobiDB-lite"/>
    </source>
</evidence>